<gene>
    <name evidence="1" type="ORF">M8818_001432</name>
</gene>
<proteinExistence type="predicted"/>
<sequence>MAVSLAKRWRTSVTEGLALPRATISVLAAQRSLPLPFASNSLHFASGRDTCRVIYLCWYWGSPHAFMQTTLTSQATENYKFTFPASLLHPRASFSKSSSTTPIMPSRISNRTPLHSVMDLAPYFNNPRHSDLVIQTETDENYVHKIILCSQSIYFKCLLEAGFTESNKRVIELKEDNPSALFAMLRGMYNYKDESSEPKNLVFLVALFHLADKYDAPKLRATYVQSFDGLARFSLGSEDLIIALHDIFDGAPADKSLQEAAITLCTLRIDHLVHCTAFNELLDNTPALSAALVRQMHSQQVRGGAFGR</sequence>
<dbReference type="Proteomes" id="UP001320706">
    <property type="component" value="Unassembled WGS sequence"/>
</dbReference>
<accession>A0ACC3SKE9</accession>
<keyword evidence="2" id="KW-1185">Reference proteome</keyword>
<evidence type="ECO:0000313" key="2">
    <source>
        <dbReference type="Proteomes" id="UP001320706"/>
    </source>
</evidence>
<evidence type="ECO:0000313" key="1">
    <source>
        <dbReference type="EMBL" id="KAK8217180.1"/>
    </source>
</evidence>
<reference evidence="1" key="1">
    <citation type="submission" date="2024-02" db="EMBL/GenBank/DDBJ databases">
        <title>Metagenome Assembled Genome of Zalaria obscura JY119.</title>
        <authorList>
            <person name="Vighnesh L."/>
            <person name="Jagadeeshwari U."/>
            <person name="Venkata Ramana C."/>
            <person name="Sasikala C."/>
        </authorList>
    </citation>
    <scope>NUCLEOTIDE SEQUENCE</scope>
    <source>
        <strain evidence="1">JY119</strain>
    </source>
</reference>
<organism evidence="1 2">
    <name type="scientific">Zalaria obscura</name>
    <dbReference type="NCBI Taxonomy" id="2024903"/>
    <lineage>
        <taxon>Eukaryota</taxon>
        <taxon>Fungi</taxon>
        <taxon>Dikarya</taxon>
        <taxon>Ascomycota</taxon>
        <taxon>Pezizomycotina</taxon>
        <taxon>Dothideomycetes</taxon>
        <taxon>Dothideomycetidae</taxon>
        <taxon>Dothideales</taxon>
        <taxon>Zalariaceae</taxon>
        <taxon>Zalaria</taxon>
    </lineage>
</organism>
<protein>
    <submittedName>
        <fullName evidence="1">Uncharacterized protein</fullName>
    </submittedName>
</protein>
<name>A0ACC3SKE9_9PEZI</name>
<dbReference type="EMBL" id="JAMKPW020000006">
    <property type="protein sequence ID" value="KAK8217180.1"/>
    <property type="molecule type" value="Genomic_DNA"/>
</dbReference>
<comment type="caution">
    <text evidence="1">The sequence shown here is derived from an EMBL/GenBank/DDBJ whole genome shotgun (WGS) entry which is preliminary data.</text>
</comment>